<evidence type="ECO:0008006" key="5">
    <source>
        <dbReference type="Google" id="ProtNLM"/>
    </source>
</evidence>
<dbReference type="Proteomes" id="UP001157733">
    <property type="component" value="Chromosome"/>
</dbReference>
<proteinExistence type="predicted"/>
<feature type="domain" description="Glycosyltransferase Maf N-terminal" evidence="2">
    <location>
        <begin position="73"/>
        <end position="124"/>
    </location>
</feature>
<keyword evidence="4" id="KW-1185">Reference proteome</keyword>
<accession>A0ABM9HE08</accession>
<dbReference type="InterPro" id="IPR045376">
    <property type="entry name" value="Maf_N"/>
</dbReference>
<evidence type="ECO:0000313" key="4">
    <source>
        <dbReference type="Proteomes" id="UP001157733"/>
    </source>
</evidence>
<dbReference type="RefSeq" id="WP_282011295.1">
    <property type="nucleotide sequence ID" value="NZ_OX336137.1"/>
</dbReference>
<evidence type="ECO:0000313" key="3">
    <source>
        <dbReference type="EMBL" id="CAI2718396.1"/>
    </source>
</evidence>
<dbReference type="InterPro" id="IPR055259">
    <property type="entry name" value="YkvP/CgeB_Glyco_trans-like"/>
</dbReference>
<gene>
    <name evidence="3" type="ORF">NSPWAT_1537</name>
</gene>
<organism evidence="3 4">
    <name type="scientific">Nitrospina watsonii</name>
    <dbReference type="NCBI Taxonomy" id="1323948"/>
    <lineage>
        <taxon>Bacteria</taxon>
        <taxon>Pseudomonadati</taxon>
        <taxon>Nitrospinota/Tectimicrobiota group</taxon>
        <taxon>Nitrospinota</taxon>
        <taxon>Nitrospinia</taxon>
        <taxon>Nitrospinales</taxon>
        <taxon>Nitrospinaceae</taxon>
        <taxon>Nitrospina</taxon>
    </lineage>
</organism>
<evidence type="ECO:0000259" key="1">
    <source>
        <dbReference type="Pfam" id="PF13524"/>
    </source>
</evidence>
<sequence>MNHFDSNIQILEKTDPGLAARVKLEPYPEHITVVTAKDGQAVPVYGEISLHSRYYPKKEAVDSLVGFEPQGDSVIAVLGLGFGYHLKEIVERFDNPIIVIEPRLDLFRAFLQHVDLRDCLQRVQFRIDEPPPKILARNETRNWEVFVHQPSTFVSSQYFEKMEQCIRTLDVLETKSLRILVVNPVYGGSLPTARFCKDALASMGHVVDSVDCDRFKDAYFEIQKITRIENNQKFLNHKLMELMGEAVVARAVEFKPDLVLGLAQAPMSAEAVSKLKVMKIPVAFWFVEDCHTLTYWKDVAGQYDYFFTIQQGEFFRKLGEQGLSNFYYLPQAAHPPIHKPLELSDEDKKKFQADLSFMGEGYYNRHRAFARLLDQNFKIWGTGWVQNSGYWPHIQNNGERVDSDDCVKIYNAGKVNLNLHSSTYHDGINPNGDFVNPRTFEIAACGGFQLVDSRSEMGDCFRIGEEMVTFTTLDEMRDKALYYMEHEEERQEVVRKARERVLKEHTMRHRMQEMLLHIYSDREEELCVRLENRKSEIDRALEQVQNDAELEAFLKPFRGKKDFTFQTVLDQINENDGSFSDPELLFLMVDQIIPKKG</sequence>
<dbReference type="Pfam" id="PF20157">
    <property type="entry name" value="Maf_flag10_N"/>
    <property type="match status" value="1"/>
</dbReference>
<evidence type="ECO:0000259" key="2">
    <source>
        <dbReference type="Pfam" id="PF20157"/>
    </source>
</evidence>
<feature type="domain" description="Spore protein YkvP/CgeB glycosyl transferase-like" evidence="1">
    <location>
        <begin position="369"/>
        <end position="515"/>
    </location>
</feature>
<dbReference type="EMBL" id="OX336137">
    <property type="protein sequence ID" value="CAI2718396.1"/>
    <property type="molecule type" value="Genomic_DNA"/>
</dbReference>
<protein>
    <recommendedName>
        <fullName evidence="5">DUF3880 domain-containing protein</fullName>
    </recommendedName>
</protein>
<dbReference type="Pfam" id="PF13524">
    <property type="entry name" value="Glyco_trans_1_2"/>
    <property type="match status" value="1"/>
</dbReference>
<name>A0ABM9HE08_9BACT</name>
<reference evidence="3 4" key="1">
    <citation type="submission" date="2022-09" db="EMBL/GenBank/DDBJ databases">
        <authorList>
            <person name="Kop L."/>
        </authorList>
    </citation>
    <scope>NUCLEOTIDE SEQUENCE [LARGE SCALE GENOMIC DNA]</scope>
    <source>
        <strain evidence="3 4">347</strain>
    </source>
</reference>